<dbReference type="InterPro" id="IPR055420">
    <property type="entry name" value="IgD3_Trs65"/>
</dbReference>
<evidence type="ECO:0000259" key="2">
    <source>
        <dbReference type="Pfam" id="PF12735"/>
    </source>
</evidence>
<feature type="region of interest" description="Disordered" evidence="1">
    <location>
        <begin position="109"/>
        <end position="152"/>
    </location>
</feature>
<evidence type="ECO:0000313" key="4">
    <source>
        <dbReference type="Proteomes" id="UP001329825"/>
    </source>
</evidence>
<feature type="compositionally biased region" description="Polar residues" evidence="1">
    <location>
        <begin position="612"/>
        <end position="628"/>
    </location>
</feature>
<name>A0ABZ1D624_9TREE</name>
<feature type="region of interest" description="Disordered" evidence="1">
    <location>
        <begin position="660"/>
        <end position="679"/>
    </location>
</feature>
<feature type="region of interest" description="Disordered" evidence="1">
    <location>
        <begin position="345"/>
        <end position="369"/>
    </location>
</feature>
<evidence type="ECO:0000313" key="3">
    <source>
        <dbReference type="EMBL" id="WRT69491.1"/>
    </source>
</evidence>
<proteinExistence type="predicted"/>
<organism evidence="3 4">
    <name type="scientific">Kwoniella shivajii</name>
    <dbReference type="NCBI Taxonomy" id="564305"/>
    <lineage>
        <taxon>Eukaryota</taxon>
        <taxon>Fungi</taxon>
        <taxon>Dikarya</taxon>
        <taxon>Basidiomycota</taxon>
        <taxon>Agaricomycotina</taxon>
        <taxon>Tremellomycetes</taxon>
        <taxon>Tremellales</taxon>
        <taxon>Cryptococcaceae</taxon>
        <taxon>Kwoniella</taxon>
    </lineage>
</organism>
<accession>A0ABZ1D624</accession>
<feature type="region of interest" description="Disordered" evidence="1">
    <location>
        <begin position="593"/>
        <end position="628"/>
    </location>
</feature>
<dbReference type="GeneID" id="87958607"/>
<feature type="compositionally biased region" description="Basic and acidic residues" evidence="1">
    <location>
        <begin position="593"/>
        <end position="604"/>
    </location>
</feature>
<reference evidence="3 4" key="1">
    <citation type="submission" date="2024-01" db="EMBL/GenBank/DDBJ databases">
        <title>Comparative genomics of Cryptococcus and Kwoniella reveals pathogenesis evolution and contrasting modes of karyotype evolution via chromosome fusion or intercentromeric recombination.</title>
        <authorList>
            <person name="Coelho M.A."/>
            <person name="David-Palma M."/>
            <person name="Shea T."/>
            <person name="Bowers K."/>
            <person name="McGinley-Smith S."/>
            <person name="Mohammad A.W."/>
            <person name="Gnirke A."/>
            <person name="Yurkov A.M."/>
            <person name="Nowrousian M."/>
            <person name="Sun S."/>
            <person name="Cuomo C.A."/>
            <person name="Heitman J."/>
        </authorList>
    </citation>
    <scope>NUCLEOTIDE SEQUENCE [LARGE SCALE GENOMIC DNA]</scope>
    <source>
        <strain evidence="3">CBS 11374</strain>
    </source>
</reference>
<evidence type="ECO:0000256" key="1">
    <source>
        <dbReference type="SAM" id="MobiDB-lite"/>
    </source>
</evidence>
<keyword evidence="4" id="KW-1185">Reference proteome</keyword>
<dbReference type="EMBL" id="CP141889">
    <property type="protein sequence ID" value="WRT69491.1"/>
    <property type="molecule type" value="Genomic_DNA"/>
</dbReference>
<dbReference type="RefSeq" id="XP_062794230.1">
    <property type="nucleotide sequence ID" value="XM_062938179.1"/>
</dbReference>
<dbReference type="PANTHER" id="PTHR28159">
    <property type="entry name" value="TRAFFICKING PROTEIN PARTICLE COMPLEX II-SPECIFIC SUBUNIT 65"/>
    <property type="match status" value="1"/>
</dbReference>
<dbReference type="Proteomes" id="UP001329825">
    <property type="component" value="Chromosome 9"/>
</dbReference>
<feature type="compositionally biased region" description="Low complexity" evidence="1">
    <location>
        <begin position="660"/>
        <end position="672"/>
    </location>
</feature>
<feature type="compositionally biased region" description="Low complexity" evidence="1">
    <location>
        <begin position="345"/>
        <end position="357"/>
    </location>
</feature>
<dbReference type="InterPro" id="IPR024662">
    <property type="entry name" value="Trs65"/>
</dbReference>
<dbReference type="PANTHER" id="PTHR28159:SF1">
    <property type="entry name" value="TRAFFICKING PROTEIN PARTICLE COMPLEX II-SPECIFIC SUBUNIT 65"/>
    <property type="match status" value="1"/>
</dbReference>
<protein>
    <recommendedName>
        <fullName evidence="2">Trafficking protein particle complex II-specific subunit 65 IgD3 domain-containing protein</fullName>
    </recommendedName>
</protein>
<dbReference type="Pfam" id="PF12735">
    <property type="entry name" value="IgD3_Trs65"/>
    <property type="match status" value="1"/>
</dbReference>
<feature type="domain" description="Trafficking protein particle complex II-specific subunit 65 IgD3" evidence="2">
    <location>
        <begin position="676"/>
        <end position="800"/>
    </location>
</feature>
<feature type="compositionally biased region" description="Polar residues" evidence="1">
    <location>
        <begin position="109"/>
        <end position="126"/>
    </location>
</feature>
<feature type="region of interest" description="Disordered" evidence="1">
    <location>
        <begin position="182"/>
        <end position="209"/>
    </location>
</feature>
<sequence>MPSPNPSAHYEALFHSSSLNLLIPEISSLPTHENENDHPELWWDQVDASLSRTTAFLDEKLFYLVSMHLSNESLRDLPGTPALDAKEPTSEMLRFLGRLQLTMTASFIPSLPNPNQNSTRTPTSATLAPPSHLPVTPSGTTGDTSVPPVTPNPFPAMNKEEEQYAHIDGVVVWDGAVEEVPGPWEESETKHGKSLGKSGSGSGSGSGRKIIRVQDGWEVIWKGEVPIAYVRTQIQNPLLALTASATLRDTSHTKTHRRNAQSIDAMSIRSGNTIRTDGTELEYEEEDNDEFAGMEDIDLLGGLTSGQDIMPATRLAPSLREDLSVPLTSINSPIPLSAMTPISAPTIITPSTTSSGPSRERGFPPTTVQPEISTTLRKSYRRVLSLAPGLRVRMRTLFLPQLLSGSIEEEEGEKRIVLCIEIENSPESSLSNGFQVSEIKVDIGGKGGKASTELVCQPDTIDFPMKLGSTEQYNLLYKVSIASPTEGNSREGMINGIEEAVSKSLGRGDEIRPVSIVLIGRPFTIQQKGEIRYQTKEFHSRWNCSLDLTPFYSSNSTPTPIIPRNRRSKVILQPPNAIAGDKRYSLAHLLSVEKEREREREKGSQGKRPLMPSQSFNANNQNIPGSRVSSLALGRQPNQNQNQKEKLENGLLISVKLLPQSQPQSQLRPQSSEESESSIGPLETFSLEIFVHNRSEEIRRFRLCIPPRDGIVENQIRDIWDKRRKRRNDEPDWGVDDSVLKQSLSAHLASSPALIPLENDIRCGPLLPSASLSARIRFLALREGVHKIEKLRIIGTGDEVDFTLSPVLDVIVGRGK</sequence>
<gene>
    <name evidence="3" type="ORF">IL334_006477</name>
</gene>